<proteinExistence type="predicted"/>
<dbReference type="AlphaFoldDB" id="A0AAV4FNJ0"/>
<dbReference type="Proteomes" id="UP000762676">
    <property type="component" value="Unassembled WGS sequence"/>
</dbReference>
<protein>
    <submittedName>
        <fullName evidence="7">Lens fiber membrane intrinsic protein-like</fullName>
    </submittedName>
</protein>
<feature type="transmembrane region" description="Helical" evidence="6">
    <location>
        <begin position="76"/>
        <end position="100"/>
    </location>
</feature>
<accession>A0AAV4FNJ0</accession>
<evidence type="ECO:0000313" key="7">
    <source>
        <dbReference type="EMBL" id="GFR74283.1"/>
    </source>
</evidence>
<evidence type="ECO:0000256" key="5">
    <source>
        <dbReference type="SAM" id="MobiDB-lite"/>
    </source>
</evidence>
<dbReference type="EMBL" id="BMAT01004479">
    <property type="protein sequence ID" value="GFR74283.1"/>
    <property type="molecule type" value="Genomic_DNA"/>
</dbReference>
<dbReference type="InterPro" id="IPR004031">
    <property type="entry name" value="PMP22/EMP/MP20/Claudin"/>
</dbReference>
<dbReference type="Gene3D" id="1.20.140.150">
    <property type="match status" value="1"/>
</dbReference>
<keyword evidence="2 6" id="KW-0812">Transmembrane</keyword>
<evidence type="ECO:0000256" key="2">
    <source>
        <dbReference type="ARBA" id="ARBA00022692"/>
    </source>
</evidence>
<comment type="subcellular location">
    <subcellularLocation>
        <location evidence="1">Membrane</location>
        <topology evidence="1">Multi-pass membrane protein</topology>
    </subcellularLocation>
</comment>
<keyword evidence="8" id="KW-1185">Reference proteome</keyword>
<evidence type="ECO:0000256" key="4">
    <source>
        <dbReference type="ARBA" id="ARBA00023136"/>
    </source>
</evidence>
<keyword evidence="4 6" id="KW-0472">Membrane</keyword>
<evidence type="ECO:0000256" key="1">
    <source>
        <dbReference type="ARBA" id="ARBA00004141"/>
    </source>
</evidence>
<dbReference type="GO" id="GO:0016020">
    <property type="term" value="C:membrane"/>
    <property type="evidence" value="ECO:0007669"/>
    <property type="project" value="UniProtKB-SubCell"/>
</dbReference>
<feature type="region of interest" description="Disordered" evidence="5">
    <location>
        <begin position="143"/>
        <end position="170"/>
    </location>
</feature>
<evidence type="ECO:0000256" key="3">
    <source>
        <dbReference type="ARBA" id="ARBA00022989"/>
    </source>
</evidence>
<sequence>MAFNLVSLIAFGAVGLGVLLHIIGLATPQWVTKTQFVLELGENVDISQGLWQVCVNGKCNAIPDRVKLDWYKACDAMAILGMLAGMFSALMVGIVFVMSLMNRNSANTTKTTKTASVLSFLAAVASGRVLKNLSKELIFNVPRQRSNPEPPGPRVEFLAHDKVRPRAPWP</sequence>
<gene>
    <name evidence="7" type="ORF">ElyMa_002159300</name>
</gene>
<comment type="caution">
    <text evidence="7">The sequence shown here is derived from an EMBL/GenBank/DDBJ whole genome shotgun (WGS) entry which is preliminary data.</text>
</comment>
<organism evidence="7 8">
    <name type="scientific">Elysia marginata</name>
    <dbReference type="NCBI Taxonomy" id="1093978"/>
    <lineage>
        <taxon>Eukaryota</taxon>
        <taxon>Metazoa</taxon>
        <taxon>Spiralia</taxon>
        <taxon>Lophotrochozoa</taxon>
        <taxon>Mollusca</taxon>
        <taxon>Gastropoda</taxon>
        <taxon>Heterobranchia</taxon>
        <taxon>Euthyneura</taxon>
        <taxon>Panpulmonata</taxon>
        <taxon>Sacoglossa</taxon>
        <taxon>Placobranchoidea</taxon>
        <taxon>Plakobranchidae</taxon>
        <taxon>Elysia</taxon>
    </lineage>
</organism>
<reference evidence="7 8" key="1">
    <citation type="journal article" date="2021" name="Elife">
        <title>Chloroplast acquisition without the gene transfer in kleptoplastic sea slugs, Plakobranchus ocellatus.</title>
        <authorList>
            <person name="Maeda T."/>
            <person name="Takahashi S."/>
            <person name="Yoshida T."/>
            <person name="Shimamura S."/>
            <person name="Takaki Y."/>
            <person name="Nagai Y."/>
            <person name="Toyoda A."/>
            <person name="Suzuki Y."/>
            <person name="Arimoto A."/>
            <person name="Ishii H."/>
            <person name="Satoh N."/>
            <person name="Nishiyama T."/>
            <person name="Hasebe M."/>
            <person name="Maruyama T."/>
            <person name="Minagawa J."/>
            <person name="Obokata J."/>
            <person name="Shigenobu S."/>
        </authorList>
    </citation>
    <scope>NUCLEOTIDE SEQUENCE [LARGE SCALE GENOMIC DNA]</scope>
</reference>
<evidence type="ECO:0000313" key="8">
    <source>
        <dbReference type="Proteomes" id="UP000762676"/>
    </source>
</evidence>
<keyword evidence="3 6" id="KW-1133">Transmembrane helix</keyword>
<dbReference type="Pfam" id="PF00822">
    <property type="entry name" value="PMP22_Claudin"/>
    <property type="match status" value="1"/>
</dbReference>
<evidence type="ECO:0000256" key="6">
    <source>
        <dbReference type="SAM" id="Phobius"/>
    </source>
</evidence>
<name>A0AAV4FNJ0_9GAST</name>